<dbReference type="RefSeq" id="WP_216714132.1">
    <property type="nucleotide sequence ID" value="NZ_JACVEL010000005.1"/>
</dbReference>
<evidence type="ECO:0000256" key="5">
    <source>
        <dbReference type="ARBA" id="ARBA00022729"/>
    </source>
</evidence>
<comment type="caution">
    <text evidence="10">The sequence shown here is derived from an EMBL/GenBank/DDBJ whole genome shotgun (WGS) entry which is preliminary data.</text>
</comment>
<evidence type="ECO:0000256" key="7">
    <source>
        <dbReference type="ARBA" id="ARBA00023237"/>
    </source>
</evidence>
<feature type="chain" id="PRO_5035232682" evidence="8">
    <location>
        <begin position="24"/>
        <end position="758"/>
    </location>
</feature>
<evidence type="ECO:0000313" key="11">
    <source>
        <dbReference type="Proteomes" id="UP000652681"/>
    </source>
</evidence>
<dbReference type="EMBL" id="JACVEL010000005">
    <property type="protein sequence ID" value="MBC9812686.1"/>
    <property type="molecule type" value="Genomic_DNA"/>
</dbReference>
<dbReference type="InterPro" id="IPR011050">
    <property type="entry name" value="Pectin_lyase_fold/virulence"/>
</dbReference>
<evidence type="ECO:0000256" key="1">
    <source>
        <dbReference type="ARBA" id="ARBA00004196"/>
    </source>
</evidence>
<feature type="signal peptide" evidence="8">
    <location>
        <begin position="1"/>
        <end position="23"/>
    </location>
</feature>
<dbReference type="AlphaFoldDB" id="A0A8J6TXL4"/>
<keyword evidence="4" id="KW-0964">Secreted</keyword>
<dbReference type="InterPro" id="IPR013783">
    <property type="entry name" value="Ig-like_fold"/>
</dbReference>
<evidence type="ECO:0000313" key="10">
    <source>
        <dbReference type="EMBL" id="MBC9812686.1"/>
    </source>
</evidence>
<accession>A0A8J6TXL4</accession>
<reference evidence="10" key="1">
    <citation type="submission" date="2020-09" db="EMBL/GenBank/DDBJ databases">
        <title>Taishania pollutisoli gen. nov., sp. nov., Isolated from Tetrabromobisphenol A-Contaminated Soil.</title>
        <authorList>
            <person name="Chen Q."/>
        </authorList>
    </citation>
    <scope>NUCLEOTIDE SEQUENCE</scope>
    <source>
        <strain evidence="10">CZZ-1</strain>
    </source>
</reference>
<organism evidence="10 11">
    <name type="scientific">Taishania pollutisoli</name>
    <dbReference type="NCBI Taxonomy" id="2766479"/>
    <lineage>
        <taxon>Bacteria</taxon>
        <taxon>Pseudomonadati</taxon>
        <taxon>Bacteroidota</taxon>
        <taxon>Flavobacteriia</taxon>
        <taxon>Flavobacteriales</taxon>
        <taxon>Crocinitomicaceae</taxon>
        <taxon>Taishania</taxon>
    </lineage>
</organism>
<gene>
    <name evidence="10" type="ORF">H9Y05_09405</name>
</gene>
<sequence>MTTTRNILLITLFSLGSLLKSYATTYYVNAAASGTQNGLSWENAFTSLQTALSSVVYGDEIWVAAGQYKPTTSTTRTTAFVLRDGVNMYGGFAGNETSIAERNIAGNPTVLNGDIGQAGETSDNSYNVIRGSNITSTIELDGFRIMNGNCNGSSQTGGGLRYLTSLSGHLFIKNCYFYSNRASSYGGALYISSSNVTIEKCEFISNQSSGNGGAIYTFNNNDGYSNLVIRDSKFVGNVAYSGAVHDNSAPYQSILIDRCIFTNNSSDNGILHIDEFNNAKILNSYLIGNKVNTFSPTFISIGQLNGSSTAKTFEMVNCTIAHNYNVYVNTIQSEMIKLHKAHHKVRNCIIYGNTPYAGRQMKLGNNVADCLIENGYTNGVNIMNQDPQFVNPNLSATSNFNAGSYDYSLSETSPCINAGNNSFVYSSYNLDLNKQARLQGCVVDLGCYETDKAHTFTATDQITACETYTWIDDITYTENNNTATFTLQSALGCDSVVTLNLTIGHPATATDVRTICEGSSLQWIDGNTYTAENNSATHTLTTPAGCDSVVTLNLTVLPNATGTDVRTACGSFTWINGQTYTQSNTTATFALTSSNGCDSIVHLSLTIHPLPTPTISQSGITLSTQLFSSYQWKRNGNPVPGATSQTYTPTQSGNYTVTVTNSNGCTGTSSVQNVTVSNVGIKENEKQVVTLFPNPAKNYVTISGAPLDAVVAVMDLTGKRLFETRIVAAETVINTEKLTNGVYFITIDGRVTKLQIAR</sequence>
<evidence type="ECO:0000259" key="9">
    <source>
        <dbReference type="Pfam" id="PF18962"/>
    </source>
</evidence>
<dbReference type="SUPFAM" id="SSF51126">
    <property type="entry name" value="Pectin lyase-like"/>
    <property type="match status" value="1"/>
</dbReference>
<keyword evidence="6" id="KW-0472">Membrane</keyword>
<dbReference type="GO" id="GO:0009279">
    <property type="term" value="C:cell outer membrane"/>
    <property type="evidence" value="ECO:0007669"/>
    <property type="project" value="UniProtKB-SubCell"/>
</dbReference>
<evidence type="ECO:0000256" key="8">
    <source>
        <dbReference type="SAM" id="SignalP"/>
    </source>
</evidence>
<feature type="domain" description="Secretion system C-terminal sorting" evidence="9">
    <location>
        <begin position="691"/>
        <end position="750"/>
    </location>
</feature>
<dbReference type="Gene3D" id="2.160.20.10">
    <property type="entry name" value="Single-stranded right-handed beta-helix, Pectin lyase-like"/>
    <property type="match status" value="1"/>
</dbReference>
<comment type="subcellular location">
    <subcellularLocation>
        <location evidence="1">Cell envelope</location>
    </subcellularLocation>
    <subcellularLocation>
        <location evidence="2">Cell outer membrane</location>
    </subcellularLocation>
    <subcellularLocation>
        <location evidence="3">Secreted</location>
    </subcellularLocation>
</comment>
<dbReference type="InterPro" id="IPR006626">
    <property type="entry name" value="PbH1"/>
</dbReference>
<dbReference type="Proteomes" id="UP000652681">
    <property type="component" value="Unassembled WGS sequence"/>
</dbReference>
<evidence type="ECO:0000256" key="4">
    <source>
        <dbReference type="ARBA" id="ARBA00022525"/>
    </source>
</evidence>
<dbReference type="Pfam" id="PF18962">
    <property type="entry name" value="Por_Secre_tail"/>
    <property type="match status" value="1"/>
</dbReference>
<evidence type="ECO:0000256" key="6">
    <source>
        <dbReference type="ARBA" id="ARBA00023136"/>
    </source>
</evidence>
<keyword evidence="11" id="KW-1185">Reference proteome</keyword>
<dbReference type="Gene3D" id="2.60.40.10">
    <property type="entry name" value="Immunoglobulins"/>
    <property type="match status" value="1"/>
</dbReference>
<dbReference type="NCBIfam" id="NF041518">
    <property type="entry name" value="choice_anch_Q"/>
    <property type="match status" value="1"/>
</dbReference>
<dbReference type="SMART" id="SM00710">
    <property type="entry name" value="PbH1"/>
    <property type="match status" value="4"/>
</dbReference>
<keyword evidence="5 8" id="KW-0732">Signal</keyword>
<dbReference type="InterPro" id="IPR012334">
    <property type="entry name" value="Pectin_lyas_fold"/>
</dbReference>
<dbReference type="InterPro" id="IPR003368">
    <property type="entry name" value="POMP_repeat"/>
</dbReference>
<dbReference type="InterPro" id="IPR059226">
    <property type="entry name" value="Choice_anch_Q_dom"/>
</dbReference>
<name>A0A8J6TXL4_9FLAO</name>
<dbReference type="NCBIfam" id="TIGR04183">
    <property type="entry name" value="Por_Secre_tail"/>
    <property type="match status" value="1"/>
</dbReference>
<dbReference type="NCBIfam" id="TIGR01376">
    <property type="entry name" value="POMP_repeat"/>
    <property type="match status" value="1"/>
</dbReference>
<dbReference type="GO" id="GO:0005576">
    <property type="term" value="C:extracellular region"/>
    <property type="evidence" value="ECO:0007669"/>
    <property type="project" value="UniProtKB-SubCell"/>
</dbReference>
<keyword evidence="7" id="KW-0998">Cell outer membrane</keyword>
<evidence type="ECO:0000256" key="2">
    <source>
        <dbReference type="ARBA" id="ARBA00004442"/>
    </source>
</evidence>
<dbReference type="InterPro" id="IPR026444">
    <property type="entry name" value="Secre_tail"/>
</dbReference>
<protein>
    <submittedName>
        <fullName evidence="10">T9SS type A sorting domain-containing protein</fullName>
    </submittedName>
</protein>
<proteinExistence type="predicted"/>
<evidence type="ECO:0000256" key="3">
    <source>
        <dbReference type="ARBA" id="ARBA00004613"/>
    </source>
</evidence>